<dbReference type="Pfam" id="PF00072">
    <property type="entry name" value="Response_reg"/>
    <property type="match status" value="1"/>
</dbReference>
<evidence type="ECO:0000256" key="2">
    <source>
        <dbReference type="ARBA" id="ARBA00023125"/>
    </source>
</evidence>
<gene>
    <name evidence="6" type="ORF">FPZ12_016000</name>
</gene>
<evidence type="ECO:0000256" key="1">
    <source>
        <dbReference type="ARBA" id="ARBA00022553"/>
    </source>
</evidence>
<dbReference type="Gene3D" id="3.40.50.2300">
    <property type="match status" value="1"/>
</dbReference>
<comment type="caution">
    <text evidence="6">The sequence shown here is derived from an EMBL/GenBank/DDBJ whole genome shotgun (WGS) entry which is preliminary data.</text>
</comment>
<evidence type="ECO:0000259" key="5">
    <source>
        <dbReference type="PROSITE" id="PS50110"/>
    </source>
</evidence>
<evidence type="ECO:0000313" key="7">
    <source>
        <dbReference type="Proteomes" id="UP000319769"/>
    </source>
</evidence>
<dbReference type="InterPro" id="IPR001789">
    <property type="entry name" value="Sig_transdc_resp-reg_receiver"/>
</dbReference>
<dbReference type="InterPro" id="IPR051015">
    <property type="entry name" value="EvgA-like"/>
</dbReference>
<dbReference type="InterPro" id="IPR058245">
    <property type="entry name" value="NreC/VraR/RcsB-like_REC"/>
</dbReference>
<dbReference type="PROSITE" id="PS50110">
    <property type="entry name" value="RESPONSE_REGULATORY"/>
    <property type="match status" value="1"/>
</dbReference>
<dbReference type="EMBL" id="VMNW02000019">
    <property type="protein sequence ID" value="KAA9160910.1"/>
    <property type="molecule type" value="Genomic_DNA"/>
</dbReference>
<evidence type="ECO:0000256" key="3">
    <source>
        <dbReference type="PROSITE-ProRule" id="PRU00169"/>
    </source>
</evidence>
<feature type="domain" description="HTH luxR-type" evidence="4">
    <location>
        <begin position="138"/>
        <end position="203"/>
    </location>
</feature>
<dbReference type="InterPro" id="IPR016032">
    <property type="entry name" value="Sig_transdc_resp-reg_C-effctor"/>
</dbReference>
<evidence type="ECO:0000259" key="4">
    <source>
        <dbReference type="PROSITE" id="PS50043"/>
    </source>
</evidence>
<protein>
    <submittedName>
        <fullName evidence="6">Response regulator transcription factor</fullName>
    </submittedName>
</protein>
<dbReference type="PROSITE" id="PS50043">
    <property type="entry name" value="HTH_LUXR_2"/>
    <property type="match status" value="1"/>
</dbReference>
<dbReference type="PANTHER" id="PTHR45566:SF2">
    <property type="entry name" value="NARL SUBFAMILY"/>
    <property type="match status" value="1"/>
</dbReference>
<dbReference type="GO" id="GO:0000160">
    <property type="term" value="P:phosphorelay signal transduction system"/>
    <property type="evidence" value="ECO:0007669"/>
    <property type="project" value="InterPro"/>
</dbReference>
<name>A0A5N0V761_9PSEU</name>
<dbReference type="Pfam" id="PF00196">
    <property type="entry name" value="GerE"/>
    <property type="match status" value="1"/>
</dbReference>
<dbReference type="SMART" id="SM00448">
    <property type="entry name" value="REC"/>
    <property type="match status" value="1"/>
</dbReference>
<keyword evidence="2" id="KW-0238">DNA-binding</keyword>
<keyword evidence="7" id="KW-1185">Reference proteome</keyword>
<reference evidence="6" key="1">
    <citation type="submission" date="2019-09" db="EMBL/GenBank/DDBJ databases">
        <authorList>
            <person name="Teo W.F.A."/>
            <person name="Duangmal K."/>
        </authorList>
    </citation>
    <scope>NUCLEOTIDE SEQUENCE [LARGE SCALE GENOMIC DNA]</scope>
    <source>
        <strain evidence="6">K81G1</strain>
    </source>
</reference>
<dbReference type="InterPro" id="IPR000792">
    <property type="entry name" value="Tscrpt_reg_LuxR_C"/>
</dbReference>
<organism evidence="6 7">
    <name type="scientific">Amycolatopsis acidicola</name>
    <dbReference type="NCBI Taxonomy" id="2596893"/>
    <lineage>
        <taxon>Bacteria</taxon>
        <taxon>Bacillati</taxon>
        <taxon>Actinomycetota</taxon>
        <taxon>Actinomycetes</taxon>
        <taxon>Pseudonocardiales</taxon>
        <taxon>Pseudonocardiaceae</taxon>
        <taxon>Amycolatopsis</taxon>
    </lineage>
</organism>
<accession>A0A5N0V761</accession>
<dbReference type="CDD" id="cd17535">
    <property type="entry name" value="REC_NarL-like"/>
    <property type="match status" value="1"/>
</dbReference>
<evidence type="ECO:0000313" key="6">
    <source>
        <dbReference type="EMBL" id="KAA9160910.1"/>
    </source>
</evidence>
<dbReference type="SMART" id="SM00421">
    <property type="entry name" value="HTH_LUXR"/>
    <property type="match status" value="1"/>
</dbReference>
<dbReference type="SUPFAM" id="SSF52172">
    <property type="entry name" value="CheY-like"/>
    <property type="match status" value="1"/>
</dbReference>
<dbReference type="InterPro" id="IPR011006">
    <property type="entry name" value="CheY-like_superfamily"/>
</dbReference>
<dbReference type="GO" id="GO:0006355">
    <property type="term" value="P:regulation of DNA-templated transcription"/>
    <property type="evidence" value="ECO:0007669"/>
    <property type="project" value="InterPro"/>
</dbReference>
<dbReference type="RefSeq" id="WP_144753870.1">
    <property type="nucleotide sequence ID" value="NZ_VMNW02000019.1"/>
</dbReference>
<dbReference type="OrthoDB" id="2878275at2"/>
<feature type="modified residue" description="4-aspartylphosphate" evidence="3">
    <location>
        <position position="53"/>
    </location>
</feature>
<sequence>MTTIVCGDDHAVFLEALVPVLESRGMKVVGTGLNLAEVVHQVVQTTPDVCLLDRRFGDTRADGVASVLAASPRTRVIMLTADPDPAAVLGALRSGATGYVHKTRGLEHLIGTIDRVVRGEVLVELPAPRQSSGMPQDLALRARQLTTRERQCLALLVDGHTTVAMATRLGVSVATIRTHVRALLTKLGAHSRLEAASLAVRHGLVEPEDERPEAAAL</sequence>
<dbReference type="CDD" id="cd06170">
    <property type="entry name" value="LuxR_C_like"/>
    <property type="match status" value="1"/>
</dbReference>
<feature type="domain" description="Response regulatory" evidence="5">
    <location>
        <begin position="3"/>
        <end position="117"/>
    </location>
</feature>
<dbReference type="Proteomes" id="UP000319769">
    <property type="component" value="Unassembled WGS sequence"/>
</dbReference>
<dbReference type="PANTHER" id="PTHR45566">
    <property type="entry name" value="HTH-TYPE TRANSCRIPTIONAL REGULATOR YHJB-RELATED"/>
    <property type="match status" value="1"/>
</dbReference>
<dbReference type="AlphaFoldDB" id="A0A5N0V761"/>
<dbReference type="SUPFAM" id="SSF46894">
    <property type="entry name" value="C-terminal effector domain of the bipartite response regulators"/>
    <property type="match status" value="1"/>
</dbReference>
<keyword evidence="1 3" id="KW-0597">Phosphoprotein</keyword>
<dbReference type="PRINTS" id="PR00038">
    <property type="entry name" value="HTHLUXR"/>
</dbReference>
<proteinExistence type="predicted"/>
<dbReference type="GO" id="GO:0003677">
    <property type="term" value="F:DNA binding"/>
    <property type="evidence" value="ECO:0007669"/>
    <property type="project" value="UniProtKB-KW"/>
</dbReference>